<evidence type="ECO:0000313" key="2">
    <source>
        <dbReference type="Proteomes" id="UP000002899"/>
    </source>
</evidence>
<evidence type="ECO:0008006" key="3">
    <source>
        <dbReference type="Google" id="ProtNLM"/>
    </source>
</evidence>
<proteinExistence type="predicted"/>
<dbReference type="VEuPathDB" id="PiroplasmaDB:BMR1_03g00975"/>
<reference evidence="1 2" key="1">
    <citation type="journal article" date="2012" name="Nucleic Acids Res.">
        <title>Sequencing of the smallest Apicomplexan genome from the human pathogen Babesia microti.</title>
        <authorList>
            <person name="Cornillot E."/>
            <person name="Hadj-Kaddour K."/>
            <person name="Dassouli A."/>
            <person name="Noel B."/>
            <person name="Ranwez V."/>
            <person name="Vacherie B."/>
            <person name="Augagneur Y."/>
            <person name="Bres V."/>
            <person name="Duclos A."/>
            <person name="Randazzo S."/>
            <person name="Carcy B."/>
            <person name="Debierre-Grockiego F."/>
            <person name="Delbecq S."/>
            <person name="Moubri-Menage K."/>
            <person name="Shams-Eldin H."/>
            <person name="Usmani-Brown S."/>
            <person name="Bringaud F."/>
            <person name="Wincker P."/>
            <person name="Vivares C.P."/>
            <person name="Schwarz R.T."/>
            <person name="Schetters T.P."/>
            <person name="Krause P.J."/>
            <person name="Gorenflot A."/>
            <person name="Berry V."/>
            <person name="Barbe V."/>
            <person name="Ben Mamoun C."/>
        </authorList>
    </citation>
    <scope>NUCLEOTIDE SEQUENCE [LARGE SCALE GENOMIC DNA]</scope>
    <source>
        <strain evidence="1 2">RI</strain>
    </source>
</reference>
<name>A0A0K3AM21_BABMR</name>
<protein>
    <recommendedName>
        <fullName evidence="3">FHA domain-containing protein</fullName>
    </recommendedName>
</protein>
<accession>A0A0K3AM21</accession>
<dbReference type="GeneID" id="24424829"/>
<gene>
    <name evidence="1" type="ORF">BMR1_03g00975</name>
</gene>
<dbReference type="AlphaFoldDB" id="A0A0K3AM21"/>
<reference evidence="1 2" key="3">
    <citation type="journal article" date="2016" name="Sci. Rep.">
        <title>Genome-wide diversity and gene expression profiling of Babesia microti isolates identify polymorphic genes that mediate host-pathogen interactions.</title>
        <authorList>
            <person name="Silva J.C."/>
            <person name="Cornillot E."/>
            <person name="McCracken C."/>
            <person name="Usmani-Brown S."/>
            <person name="Dwivedi A."/>
            <person name="Ifeonu O.O."/>
            <person name="Crabtree J."/>
            <person name="Gotia H.T."/>
            <person name="Virji A.Z."/>
            <person name="Reynes C."/>
            <person name="Colinge J."/>
            <person name="Kumar V."/>
            <person name="Lawres L."/>
            <person name="Pazzi J.E."/>
            <person name="Pablo J.V."/>
            <person name="Hung C."/>
            <person name="Brancato J."/>
            <person name="Kumari P."/>
            <person name="Orvis J."/>
            <person name="Tretina K."/>
            <person name="Chibucos M."/>
            <person name="Ott S."/>
            <person name="Sadzewicz L."/>
            <person name="Sengamalay N."/>
            <person name="Shetty A.C."/>
            <person name="Su Q."/>
            <person name="Tallon L."/>
            <person name="Fraser C.M."/>
            <person name="Frutos R."/>
            <person name="Molina D.M."/>
            <person name="Krause P.J."/>
            <person name="Ben Mamoun C."/>
        </authorList>
    </citation>
    <scope>NUCLEOTIDE SEQUENCE [LARGE SCALE GENOMIC DNA]</scope>
    <source>
        <strain evidence="1 2">RI</strain>
    </source>
</reference>
<organism evidence="1 2">
    <name type="scientific">Babesia microti (strain RI)</name>
    <dbReference type="NCBI Taxonomy" id="1133968"/>
    <lineage>
        <taxon>Eukaryota</taxon>
        <taxon>Sar</taxon>
        <taxon>Alveolata</taxon>
        <taxon>Apicomplexa</taxon>
        <taxon>Aconoidasida</taxon>
        <taxon>Piroplasmida</taxon>
        <taxon>Babesiidae</taxon>
        <taxon>Babesia</taxon>
    </lineage>
</organism>
<keyword evidence="2" id="KW-1185">Reference proteome</keyword>
<reference evidence="1 2" key="2">
    <citation type="journal article" date="2013" name="PLoS ONE">
        <title>Whole genome mapping and re-organization of the nuclear and mitochondrial genomes of Babesia microti isolates.</title>
        <authorList>
            <person name="Cornillot E."/>
            <person name="Dassouli A."/>
            <person name="Garg A."/>
            <person name="Pachikara N."/>
            <person name="Randazzo S."/>
            <person name="Depoix D."/>
            <person name="Carcy B."/>
            <person name="Delbecq S."/>
            <person name="Frutos R."/>
            <person name="Silva J.C."/>
            <person name="Sutton R."/>
            <person name="Krause P.J."/>
            <person name="Mamoun C.B."/>
        </authorList>
    </citation>
    <scope>NUCLEOTIDE SEQUENCE [LARGE SCALE GENOMIC DNA]</scope>
    <source>
        <strain evidence="1 2">RI</strain>
    </source>
</reference>
<sequence>MVGIKRTSSFGDITSMPLKTPVSRCVFRDVDRPGPNASNISYKFDRLTIKSPDSGFPPPKKSRIAYYLLTGASKIKLTSYPFSVGYGSSFSYNLHNSKDTQSAEERELFRLYINANYTLDLITLNTYVLVNGHKVERCITLVRGDIIVIPNSDISIKLYLEYEPAQDIRETALIKAPIYSQEPGMTLVYVFAIYGASCDSERIRQRSLTVNKMQFITPVADFTCKFGRETPHSSANSTPVCTSRAQELSSLSLPGSPAIKIHMSSSMAVRTPDKAASIDADSCEASCSSAYKTLFSSEATPSPTHLLWSTYMRERMQEQEEKVLSTSPSIVSGRSAAEYFTCLSVPKTATLGALKAEFDKQLEPMGICSRYSVHAELGKGSLDDRLENFWVFQLERLDVECEHKAPMTALKLARIQPIQHARVVYIHFY</sequence>
<dbReference type="KEGG" id="bmic:BMR1_03g00975"/>
<dbReference type="EMBL" id="LN871598">
    <property type="protein sequence ID" value="CTQ40794.1"/>
    <property type="molecule type" value="Genomic_DNA"/>
</dbReference>
<dbReference type="RefSeq" id="XP_012648805.1">
    <property type="nucleotide sequence ID" value="XM_012793351.1"/>
</dbReference>
<dbReference type="Proteomes" id="UP000002899">
    <property type="component" value="Chromosome III"/>
</dbReference>
<evidence type="ECO:0000313" key="1">
    <source>
        <dbReference type="EMBL" id="CTQ40794.1"/>
    </source>
</evidence>